<organism evidence="2 3">
    <name type="scientific">Marinoscillum furvescens DSM 4134</name>
    <dbReference type="NCBI Taxonomy" id="1122208"/>
    <lineage>
        <taxon>Bacteria</taxon>
        <taxon>Pseudomonadati</taxon>
        <taxon>Bacteroidota</taxon>
        <taxon>Cytophagia</taxon>
        <taxon>Cytophagales</taxon>
        <taxon>Reichenbachiellaceae</taxon>
        <taxon>Marinoscillum</taxon>
    </lineage>
</organism>
<name>A0A3D9KYB8_MARFU</name>
<dbReference type="EMBL" id="QREG01000025">
    <property type="protein sequence ID" value="RED93364.1"/>
    <property type="molecule type" value="Genomic_DNA"/>
</dbReference>
<evidence type="ECO:0000256" key="1">
    <source>
        <dbReference type="SAM" id="SignalP"/>
    </source>
</evidence>
<comment type="caution">
    <text evidence="2">The sequence shown here is derived from an EMBL/GenBank/DDBJ whole genome shotgun (WGS) entry which is preliminary data.</text>
</comment>
<sequence>MKQFWSICIYLFACSYANAQVGDSLYEEGDYRAAAVAFEYEYFTGGRENYELLYRKAMCYKELEEYEHALSILDRITSVNDNGGVSAQQLQYERIVLAYLIKDYPKAHAEILKYELKFGAADSHVNVFKFLTLLSLGRMGEADEVLLTLQDQGEITSQDRERLAASNWKLKDPQKAYNLSLFLPGVGQMYAGHFGRGLVSGGVQLALVGFTAWHLYHGYFFTGGMTGAAFFYTFYLGGARHARDLSNRRNEKLKASIKKEFLNQTLSK</sequence>
<evidence type="ECO:0000313" key="3">
    <source>
        <dbReference type="Proteomes" id="UP000256779"/>
    </source>
</evidence>
<feature type="signal peptide" evidence="1">
    <location>
        <begin position="1"/>
        <end position="19"/>
    </location>
</feature>
<dbReference type="AlphaFoldDB" id="A0A3D9KYB8"/>
<protein>
    <submittedName>
        <fullName evidence="2">Tetratricopeptide repeat protein</fullName>
    </submittedName>
</protein>
<dbReference type="InterPro" id="IPR011990">
    <property type="entry name" value="TPR-like_helical_dom_sf"/>
</dbReference>
<dbReference type="Gene3D" id="1.25.40.10">
    <property type="entry name" value="Tetratricopeptide repeat domain"/>
    <property type="match status" value="1"/>
</dbReference>
<gene>
    <name evidence="2" type="ORF">C7460_1259</name>
</gene>
<dbReference type="RefSeq" id="WP_115869901.1">
    <property type="nucleotide sequence ID" value="NZ_QREG01000025.1"/>
</dbReference>
<evidence type="ECO:0000313" key="2">
    <source>
        <dbReference type="EMBL" id="RED93364.1"/>
    </source>
</evidence>
<dbReference type="SUPFAM" id="SSF48452">
    <property type="entry name" value="TPR-like"/>
    <property type="match status" value="1"/>
</dbReference>
<feature type="chain" id="PRO_5017593474" evidence="1">
    <location>
        <begin position="20"/>
        <end position="268"/>
    </location>
</feature>
<accession>A0A3D9KYB8</accession>
<proteinExistence type="predicted"/>
<dbReference type="OrthoDB" id="1114497at2"/>
<keyword evidence="1" id="KW-0732">Signal</keyword>
<reference evidence="2 3" key="1">
    <citation type="submission" date="2018-07" db="EMBL/GenBank/DDBJ databases">
        <title>Genomic Encyclopedia of Type Strains, Phase IV (KMG-IV): sequencing the most valuable type-strain genomes for metagenomic binning, comparative biology and taxonomic classification.</title>
        <authorList>
            <person name="Goeker M."/>
        </authorList>
    </citation>
    <scope>NUCLEOTIDE SEQUENCE [LARGE SCALE GENOMIC DNA]</scope>
    <source>
        <strain evidence="2 3">DSM 4134</strain>
    </source>
</reference>
<dbReference type="Proteomes" id="UP000256779">
    <property type="component" value="Unassembled WGS sequence"/>
</dbReference>
<keyword evidence="3" id="KW-1185">Reference proteome</keyword>